<evidence type="ECO:0000313" key="3">
    <source>
        <dbReference type="Proteomes" id="UP000002668"/>
    </source>
</evidence>
<keyword evidence="3" id="KW-1185">Reference proteome</keyword>
<dbReference type="Proteomes" id="UP000002668">
    <property type="component" value="Genome"/>
</dbReference>
<sequence length="59" mass="6428">MFETEADPERGLQCQLSSDPDATCEQSGYQQSSWKPISLVSLAVSSNTVAMGSFLWCLP</sequence>
<dbReference type="EMBL" id="FP929137">
    <property type="protein sequence ID" value="CBY00046.1"/>
    <property type="molecule type" value="Genomic_DNA"/>
</dbReference>
<accession>E5A8V1</accession>
<protein>
    <submittedName>
        <fullName evidence="2">Predicted protein</fullName>
    </submittedName>
</protein>
<evidence type="ECO:0000313" key="2">
    <source>
        <dbReference type="EMBL" id="CBY00046.1"/>
    </source>
</evidence>
<dbReference type="InParanoid" id="E5A8V1"/>
<dbReference type="HOGENOM" id="CLU_2961243_0_0_1"/>
<name>E5A8V1_LEPMJ</name>
<evidence type="ECO:0000256" key="1">
    <source>
        <dbReference type="SAM" id="MobiDB-lite"/>
    </source>
</evidence>
<dbReference type="VEuPathDB" id="FungiDB:LEMA_P076350.1"/>
<proteinExistence type="predicted"/>
<reference evidence="3" key="1">
    <citation type="journal article" date="2011" name="Nat. Commun.">
        <title>Effector diversification within compartments of the Leptosphaeria maculans genome affected by Repeat-Induced Point mutations.</title>
        <authorList>
            <person name="Rouxel T."/>
            <person name="Grandaubert J."/>
            <person name="Hane J.K."/>
            <person name="Hoede C."/>
            <person name="van de Wouw A.P."/>
            <person name="Couloux A."/>
            <person name="Dominguez V."/>
            <person name="Anthouard V."/>
            <person name="Bally P."/>
            <person name="Bourras S."/>
            <person name="Cozijnsen A.J."/>
            <person name="Ciuffetti L.M."/>
            <person name="Degrave A."/>
            <person name="Dilmaghani A."/>
            <person name="Duret L."/>
            <person name="Fudal I."/>
            <person name="Goodwin S.B."/>
            <person name="Gout L."/>
            <person name="Glaser N."/>
            <person name="Linglin J."/>
            <person name="Kema G.H.J."/>
            <person name="Lapalu N."/>
            <person name="Lawrence C.B."/>
            <person name="May K."/>
            <person name="Meyer M."/>
            <person name="Ollivier B."/>
            <person name="Poulain J."/>
            <person name="Schoch C.L."/>
            <person name="Simon A."/>
            <person name="Spatafora J.W."/>
            <person name="Stachowiak A."/>
            <person name="Turgeon B.G."/>
            <person name="Tyler B.M."/>
            <person name="Vincent D."/>
            <person name="Weissenbach J."/>
            <person name="Amselem J."/>
            <person name="Quesneville H."/>
            <person name="Oliver R.P."/>
            <person name="Wincker P."/>
            <person name="Balesdent M.-H."/>
            <person name="Howlett B.J."/>
        </authorList>
    </citation>
    <scope>NUCLEOTIDE SEQUENCE [LARGE SCALE GENOMIC DNA]</scope>
    <source>
        <strain evidence="3">JN3 / isolate v23.1.3 / race Av1-4-5-6-7-8</strain>
    </source>
</reference>
<dbReference type="AlphaFoldDB" id="E5A8V1"/>
<organism evidence="3">
    <name type="scientific">Leptosphaeria maculans (strain JN3 / isolate v23.1.3 / race Av1-4-5-6-7-8)</name>
    <name type="common">Blackleg fungus</name>
    <name type="synonym">Phoma lingam</name>
    <dbReference type="NCBI Taxonomy" id="985895"/>
    <lineage>
        <taxon>Eukaryota</taxon>
        <taxon>Fungi</taxon>
        <taxon>Dikarya</taxon>
        <taxon>Ascomycota</taxon>
        <taxon>Pezizomycotina</taxon>
        <taxon>Dothideomycetes</taxon>
        <taxon>Pleosporomycetidae</taxon>
        <taxon>Pleosporales</taxon>
        <taxon>Pleosporineae</taxon>
        <taxon>Leptosphaeriaceae</taxon>
        <taxon>Plenodomus</taxon>
        <taxon>Plenodomus lingam/Leptosphaeria maculans species complex</taxon>
    </lineage>
</organism>
<gene>
    <name evidence="2" type="ORF">LEMA_P076350.1</name>
</gene>
<feature type="region of interest" description="Disordered" evidence="1">
    <location>
        <begin position="1"/>
        <end position="21"/>
    </location>
</feature>